<proteinExistence type="predicted"/>
<accession>A0AAN9VLF3</accession>
<comment type="caution">
    <text evidence="1">The sequence shown here is derived from an EMBL/GenBank/DDBJ whole genome shotgun (WGS) entry which is preliminary data.</text>
</comment>
<dbReference type="EMBL" id="JAZDUA010000176">
    <property type="protein sequence ID" value="KAK7865461.1"/>
    <property type="molecule type" value="Genomic_DNA"/>
</dbReference>
<evidence type="ECO:0000313" key="1">
    <source>
        <dbReference type="EMBL" id="KAK7865461.1"/>
    </source>
</evidence>
<dbReference type="PANTHER" id="PTHR16071">
    <property type="entry name" value="CHROMOSOME 1 OPEN READING FRAME 112"/>
    <property type="match status" value="1"/>
</dbReference>
<evidence type="ECO:0000313" key="2">
    <source>
        <dbReference type="Proteomes" id="UP001378592"/>
    </source>
</evidence>
<protein>
    <submittedName>
        <fullName evidence="1">Uncharacterized protein</fullName>
    </submittedName>
</protein>
<dbReference type="Pfam" id="PF14868">
    <property type="entry name" value="DUF4487"/>
    <property type="match status" value="1"/>
</dbReference>
<dbReference type="Proteomes" id="UP001378592">
    <property type="component" value="Unassembled WGS sequence"/>
</dbReference>
<keyword evidence="2" id="KW-1185">Reference proteome</keyword>
<dbReference type="PANTHER" id="PTHR16071:SF2">
    <property type="entry name" value="FIGNL1-INTERACTING REGULATOR OF RECOMBINATION AND MITOSIS"/>
    <property type="match status" value="1"/>
</dbReference>
<reference evidence="1 2" key="1">
    <citation type="submission" date="2024-03" db="EMBL/GenBank/DDBJ databases">
        <title>The genome assembly and annotation of the cricket Gryllus longicercus Weissman &amp; Gray.</title>
        <authorList>
            <person name="Szrajer S."/>
            <person name="Gray D."/>
            <person name="Ylla G."/>
        </authorList>
    </citation>
    <scope>NUCLEOTIDE SEQUENCE [LARGE SCALE GENOMIC DNA]</scope>
    <source>
        <strain evidence="1">DAG 2021-001</strain>
        <tissue evidence="1">Whole body minus gut</tissue>
    </source>
</reference>
<name>A0AAN9VLF3_9ORTH</name>
<organism evidence="1 2">
    <name type="scientific">Gryllus longicercus</name>
    <dbReference type="NCBI Taxonomy" id="2509291"/>
    <lineage>
        <taxon>Eukaryota</taxon>
        <taxon>Metazoa</taxon>
        <taxon>Ecdysozoa</taxon>
        <taxon>Arthropoda</taxon>
        <taxon>Hexapoda</taxon>
        <taxon>Insecta</taxon>
        <taxon>Pterygota</taxon>
        <taxon>Neoptera</taxon>
        <taxon>Polyneoptera</taxon>
        <taxon>Orthoptera</taxon>
        <taxon>Ensifera</taxon>
        <taxon>Gryllidea</taxon>
        <taxon>Grylloidea</taxon>
        <taxon>Gryllidae</taxon>
        <taxon>Gryllinae</taxon>
        <taxon>Gryllus</taxon>
    </lineage>
</organism>
<gene>
    <name evidence="1" type="ORF">R5R35_002339</name>
</gene>
<sequence>MFSPEKLPDIIRKVDQWSQEELAENINNVVPVLTNSLKDVEQKSLSMRSINILLDRCLICVPVSRINSDILQYALPSANEIFTEALEGITVVLQDAENLSDDEMELTLESLHHVCFGLLNQFNNVLCTISSLCPLPAIKVASVPCSVLQILGTAFSHCRDSEELYGCARDHLAGLFKNSKTLLSNLEPLLHTGLQFNLNCEEDEILFKNVLEALGSVAKFTTTLGVSVQVVAWKMYVHLVEKYSAFQDLWASCDLSSPVETLSTSVADILTQMFEAHWTDISLGIKTLTVLSFLVRVLTKLCSVFTGHLTEICMPSIIRLLELLHRICVVDTCDKQTKSLLVRESEKRVGVASSSLISCLLSDRSFVQTYFSIQKQKKPNKFWGWLLMGASVCRALVSCESEIRKPWMCDFEDNILMSLFHLLGYCHNDLCGDMKFTLASGLGKPARVVDLYEHVLTTVGAFLLVVPPNSFNVIESALVKNIFQLDHWKGLFALDLWCIIARQSPTSVRVNHVLFVLQTLSSQQSVKCSPIQIHLRLLLRRLWTLLPSQQQEILLNKFSPALLSHVWEGVCLQSSETFEPNGALRDAKAAIEIFLANPNIHLYKEMVKKMKYTALLLSDENNVNKSISTQSNLASSLCSLWLLIGNPLMKFASEAWLFDFFCSVCDLTELLCTVLKNVQLIDILKRSLNIFTSGASHFKIKILTLLRAFAEKVFEFDTLQRNVFQAVVSIFVVALQDKNSVVQQEALCTFEYFAHVTTHEDIIKICLKSSKGLQEQITTYLKKTPNFVPSKTISNKYADYLKMQNKCVFTHQCLEKKKKPCYRNTATLEKIHKLPFYIPSNPEDGICEPDLSNAIQRLQTDSQFVLKHCKSSHLSKLVKMRLCGEMHLVMKSISEACHILKEELKLV</sequence>
<dbReference type="InterPro" id="IPR027902">
    <property type="entry name" value="DUF4487"/>
</dbReference>
<dbReference type="AlphaFoldDB" id="A0AAN9VLF3"/>